<proteinExistence type="predicted"/>
<gene>
    <name evidence="1" type="ORF">M5J20_01870</name>
</gene>
<organism evidence="1 2">
    <name type="scientific">Corynebacterium stercoris</name>
    <dbReference type="NCBI Taxonomy" id="2943490"/>
    <lineage>
        <taxon>Bacteria</taxon>
        <taxon>Bacillati</taxon>
        <taxon>Actinomycetota</taxon>
        <taxon>Actinomycetes</taxon>
        <taxon>Mycobacteriales</taxon>
        <taxon>Corynebacteriaceae</taxon>
        <taxon>Corynebacterium</taxon>
    </lineage>
</organism>
<dbReference type="Proteomes" id="UP001204000">
    <property type="component" value="Unassembled WGS sequence"/>
</dbReference>
<name>A0ABT1G1V0_9CORY</name>
<protein>
    <submittedName>
        <fullName evidence="1">Uncharacterized protein</fullName>
    </submittedName>
</protein>
<reference evidence="1" key="1">
    <citation type="submission" date="2022-05" db="EMBL/GenBank/DDBJ databases">
        <title>Corynebacterium sp. TA-R-1 sp. nov., isolated from human feces.</title>
        <authorList>
            <person name="Shamsuzzaman M."/>
            <person name="Dahal R.H."/>
        </authorList>
    </citation>
    <scope>NUCLEOTIDE SEQUENCE</scope>
    <source>
        <strain evidence="1">TA-R-1</strain>
    </source>
</reference>
<sequence length="83" mass="9422">MNGNGNRAAEELAEALRRHDEEVLAPIRRAYAEERETLARDHRYKDLAVFDALETLRDVESSCTDECAASQISEVIDRLEAVF</sequence>
<dbReference type="EMBL" id="JAMFTQ010000001">
    <property type="protein sequence ID" value="MCP1386943.1"/>
    <property type="molecule type" value="Genomic_DNA"/>
</dbReference>
<evidence type="ECO:0000313" key="1">
    <source>
        <dbReference type="EMBL" id="MCP1386943.1"/>
    </source>
</evidence>
<dbReference type="RefSeq" id="WP_253575764.1">
    <property type="nucleotide sequence ID" value="NZ_JAMFTQ010000001.1"/>
</dbReference>
<accession>A0ABT1G1V0</accession>
<comment type="caution">
    <text evidence="1">The sequence shown here is derived from an EMBL/GenBank/DDBJ whole genome shotgun (WGS) entry which is preliminary data.</text>
</comment>
<evidence type="ECO:0000313" key="2">
    <source>
        <dbReference type="Proteomes" id="UP001204000"/>
    </source>
</evidence>
<keyword evidence="2" id="KW-1185">Reference proteome</keyword>